<dbReference type="Pfam" id="PF26175">
    <property type="entry name" value="HTH_FAR1"/>
    <property type="match status" value="1"/>
</dbReference>
<dbReference type="AlphaFoldDB" id="A0A834ZCH8"/>
<dbReference type="GO" id="GO:0006355">
    <property type="term" value="P:regulation of DNA-templated transcription"/>
    <property type="evidence" value="ECO:0007669"/>
    <property type="project" value="UniProtKB-UniRule"/>
</dbReference>
<keyword evidence="1" id="KW-0863">Zinc-finger</keyword>
<dbReference type="GO" id="GO:0008270">
    <property type="term" value="F:zinc ion binding"/>
    <property type="evidence" value="ECO:0007669"/>
    <property type="project" value="UniProtKB-UniRule"/>
</dbReference>
<comment type="caution">
    <text evidence="4">The sequence shown here is derived from an EMBL/GenBank/DDBJ whole genome shotgun (WGS) entry which is preliminary data.</text>
</comment>
<keyword evidence="1" id="KW-0862">Zinc</keyword>
<evidence type="ECO:0000259" key="3">
    <source>
        <dbReference type="Pfam" id="PF26175"/>
    </source>
</evidence>
<sequence length="603" mass="69185">MSVSLHVEGDLTSWRVISFNNDHNHELLDQREVRYLPAYRSISEYYRSRLLTFATTGMCVKEMMRLLEIEQQVKVGCLPFTQKDVRNFLNNSKNIDRDNDATKLVLMCKKMKDNDDDFKYDYTVDGENKLEHIPWSHGTSIHASSDVAFLKFMNEKAPQTILTDQDLGLKEAIASEMPNTKHALCIWHIVSKFSGWFSTILGVRYNDWKTDFYRLYELESEDEFITGWFDMVNKYDLHTNRHIHNLYALREYWAKPYVKSFFAGMTTTGRSESINSFIKRFVSAQTLLTDFIERVSVAVELGDQVGEQQTMQQKYFNVNLKTATPIEEHASKVLTPYAFELFQQEIVAAFQYVTIQIGVEILLKNNYFETPEQYLPIRWRREIPLPQKYSQDSPHGYKKRYQVLQSIGLEVFKESAKSGERFNIAYNCLTNLFSNLKEMEPISIVEDIEVCDTSNDLEANLVDIPPTISILNPNHSITKGRPNEKRPKGGVELAKKPRYCKVPTCGKTGHDKRNCPELKKLCEIEEMLRANNGSRCQKGTDVPTGSGISKGKIAIVDAPTLFYEVTGSTCGSSAASSMFALLALGDSKYRYSRNSAKLRMSFD</sequence>
<name>A0A834ZCH8_TETSI</name>
<evidence type="ECO:0000259" key="2">
    <source>
        <dbReference type="Pfam" id="PF10551"/>
    </source>
</evidence>
<evidence type="ECO:0000256" key="1">
    <source>
        <dbReference type="RuleBase" id="RU367018"/>
    </source>
</evidence>
<dbReference type="PANTHER" id="PTHR31669:SF184">
    <property type="entry name" value="PROTEIN FAR1-RELATED SEQUENCE 11"/>
    <property type="match status" value="1"/>
</dbReference>
<dbReference type="EMBL" id="JABCRI010000007">
    <property type="protein sequence ID" value="KAF8403886.1"/>
    <property type="molecule type" value="Genomic_DNA"/>
</dbReference>
<protein>
    <recommendedName>
        <fullName evidence="1">Protein FAR1-RELATED SEQUENCE</fullName>
    </recommendedName>
</protein>
<keyword evidence="1" id="KW-0479">Metal-binding</keyword>
<dbReference type="GO" id="GO:0005634">
    <property type="term" value="C:nucleus"/>
    <property type="evidence" value="ECO:0007669"/>
    <property type="project" value="UniProtKB-SubCell"/>
</dbReference>
<feature type="domain" description="FAR1-related sequence 11-like HTH-like" evidence="3">
    <location>
        <begin position="41"/>
        <end position="96"/>
    </location>
</feature>
<accession>A0A834ZCH8</accession>
<keyword evidence="5" id="KW-1185">Reference proteome</keyword>
<dbReference type="InterPro" id="IPR031052">
    <property type="entry name" value="FHY3/FAR1"/>
</dbReference>
<dbReference type="Pfam" id="PF10551">
    <property type="entry name" value="MULE"/>
    <property type="match status" value="1"/>
</dbReference>
<dbReference type="PANTHER" id="PTHR31669">
    <property type="entry name" value="PROTEIN FAR1-RELATED SEQUENCE 10-RELATED"/>
    <property type="match status" value="1"/>
</dbReference>
<comment type="subcellular location">
    <subcellularLocation>
        <location evidence="1">Nucleus</location>
    </subcellularLocation>
</comment>
<comment type="function">
    <text evidence="1">Putative transcription activator involved in regulating light control of development.</text>
</comment>
<evidence type="ECO:0000313" key="4">
    <source>
        <dbReference type="EMBL" id="KAF8403886.1"/>
    </source>
</evidence>
<evidence type="ECO:0000313" key="5">
    <source>
        <dbReference type="Proteomes" id="UP000655225"/>
    </source>
</evidence>
<dbReference type="InterPro" id="IPR058778">
    <property type="entry name" value="HTH_FAR1-11-like"/>
</dbReference>
<feature type="domain" description="MULE transposase" evidence="2">
    <location>
        <begin position="148"/>
        <end position="191"/>
    </location>
</feature>
<reference evidence="4 5" key="1">
    <citation type="submission" date="2020-04" db="EMBL/GenBank/DDBJ databases">
        <title>Plant Genome Project.</title>
        <authorList>
            <person name="Zhang R.-G."/>
        </authorList>
    </citation>
    <scope>NUCLEOTIDE SEQUENCE [LARGE SCALE GENOMIC DNA]</scope>
    <source>
        <strain evidence="4">YNK0</strain>
        <tissue evidence="4">Leaf</tissue>
    </source>
</reference>
<keyword evidence="1" id="KW-0539">Nucleus</keyword>
<gene>
    <name evidence="4" type="ORF">HHK36_011992</name>
</gene>
<dbReference type="Proteomes" id="UP000655225">
    <property type="component" value="Unassembled WGS sequence"/>
</dbReference>
<proteinExistence type="inferred from homology"/>
<dbReference type="OrthoDB" id="1356255at2759"/>
<comment type="similarity">
    <text evidence="1">Belongs to the FHY3/FAR1 family.</text>
</comment>
<dbReference type="InterPro" id="IPR018289">
    <property type="entry name" value="MULE_transposase_dom"/>
</dbReference>
<organism evidence="4 5">
    <name type="scientific">Tetracentron sinense</name>
    <name type="common">Spur-leaf</name>
    <dbReference type="NCBI Taxonomy" id="13715"/>
    <lineage>
        <taxon>Eukaryota</taxon>
        <taxon>Viridiplantae</taxon>
        <taxon>Streptophyta</taxon>
        <taxon>Embryophyta</taxon>
        <taxon>Tracheophyta</taxon>
        <taxon>Spermatophyta</taxon>
        <taxon>Magnoliopsida</taxon>
        <taxon>Trochodendrales</taxon>
        <taxon>Trochodendraceae</taxon>
        <taxon>Tetracentron</taxon>
    </lineage>
</organism>